<sequence>MKVQTKNIIISNAIPTNNGDAALVFGLADQLKRQGHNVIISTFGFSRINGIYANDYNFIKEFYDYNWLNKLKYINIFLYPFFFIFKSSFRNADLIISAPGGYINSYYGILKKVVPIIWAKCFGKKVVIYSQSIGPLNIRDKKILRFSMRFIDYVMVRDHFSHKYINEIIDDSMLHKVMRTEDAAFLLNPVTNYRKAVTEKIACISVRSWSHDERNKEAYYTMIATFTHKLIDKGYRVEFLSTCQGLNDYIDDSKVAKEIVNEYVAHAYKEKIKVNNDYYKLEELRGRLSSFDLVIGTRLHMCILSLIESIPTLNISYEVKGKECFSYLDLSDYSIDYNSDIDTAVISLNALINNRETLSEFISKKITELNIKSQEYLTNVLEK</sequence>
<accession>A0AA49JAC5</accession>
<dbReference type="AlphaFoldDB" id="A0AA49JAC5"/>
<name>A0AA49JAC5_9BACT</name>
<keyword evidence="2" id="KW-0808">Transferase</keyword>
<keyword evidence="3" id="KW-1185">Reference proteome</keyword>
<dbReference type="Proteomes" id="UP001244443">
    <property type="component" value="Chromosome"/>
</dbReference>
<dbReference type="GO" id="GO:0016740">
    <property type="term" value="F:transferase activity"/>
    <property type="evidence" value="ECO:0007669"/>
    <property type="project" value="UniProtKB-KW"/>
</dbReference>
<dbReference type="PANTHER" id="PTHR36836:SF1">
    <property type="entry name" value="COLANIC ACID BIOSYNTHESIS PROTEIN WCAK"/>
    <property type="match status" value="1"/>
</dbReference>
<evidence type="ECO:0000259" key="1">
    <source>
        <dbReference type="Pfam" id="PF04230"/>
    </source>
</evidence>
<reference evidence="2" key="1">
    <citation type="submission" date="2023-08" db="EMBL/GenBank/DDBJ databases">
        <title>Comparative genomics and taxonomic characterization of three novel marine species of genus Marivirga.</title>
        <authorList>
            <person name="Muhammad N."/>
            <person name="Kim S.-G."/>
        </authorList>
    </citation>
    <scope>NUCLEOTIDE SEQUENCE [LARGE SCALE GENOMIC DNA]</scope>
    <source>
        <strain evidence="2">ABR2-2</strain>
    </source>
</reference>
<proteinExistence type="predicted"/>
<dbReference type="PANTHER" id="PTHR36836">
    <property type="entry name" value="COLANIC ACID BIOSYNTHESIS PROTEIN WCAK"/>
    <property type="match status" value="1"/>
</dbReference>
<evidence type="ECO:0000313" key="2">
    <source>
        <dbReference type="EMBL" id="WKK86012.1"/>
    </source>
</evidence>
<evidence type="ECO:0000313" key="3">
    <source>
        <dbReference type="Proteomes" id="UP001244443"/>
    </source>
</evidence>
<protein>
    <submittedName>
        <fullName evidence="2">Polysaccharide pyruvyl transferase family protein</fullName>
    </submittedName>
</protein>
<dbReference type="RefSeq" id="WP_302102385.1">
    <property type="nucleotide sequence ID" value="NZ_CP129970.2"/>
</dbReference>
<dbReference type="SUPFAM" id="SSF53756">
    <property type="entry name" value="UDP-Glycosyltransferase/glycogen phosphorylase"/>
    <property type="match status" value="1"/>
</dbReference>
<dbReference type="InterPro" id="IPR007345">
    <property type="entry name" value="Polysacch_pyruvyl_Trfase"/>
</dbReference>
<organism evidence="2 3">
    <name type="scientific">Marivirga arenosa</name>
    <dbReference type="NCBI Taxonomy" id="3059076"/>
    <lineage>
        <taxon>Bacteria</taxon>
        <taxon>Pseudomonadati</taxon>
        <taxon>Bacteroidota</taxon>
        <taxon>Cytophagia</taxon>
        <taxon>Cytophagales</taxon>
        <taxon>Marivirgaceae</taxon>
        <taxon>Marivirga</taxon>
    </lineage>
</organism>
<dbReference type="Pfam" id="PF04230">
    <property type="entry name" value="PS_pyruv_trans"/>
    <property type="match status" value="1"/>
</dbReference>
<dbReference type="EMBL" id="CP129970">
    <property type="protein sequence ID" value="WKK86012.1"/>
    <property type="molecule type" value="Genomic_DNA"/>
</dbReference>
<dbReference type="Gene3D" id="3.40.50.2000">
    <property type="entry name" value="Glycogen Phosphorylase B"/>
    <property type="match status" value="1"/>
</dbReference>
<feature type="domain" description="Polysaccharide pyruvyl transferase" evidence="1">
    <location>
        <begin position="19"/>
        <end position="317"/>
    </location>
</feature>
<gene>
    <name evidence="2" type="ORF">QYS48_03005</name>
</gene>